<dbReference type="RefSeq" id="XP_017359294.1">
    <property type="nucleotide sequence ID" value="XM_017503805.2"/>
</dbReference>
<evidence type="ECO:0000313" key="9">
    <source>
        <dbReference type="Ensembl" id="ENSCCAP00000023964.1"/>
    </source>
</evidence>
<dbReference type="InterPro" id="IPR036259">
    <property type="entry name" value="MFS_trans_sf"/>
</dbReference>
<dbReference type="GO" id="GO:0015132">
    <property type="term" value="F:prostaglandin transmembrane transporter activity"/>
    <property type="evidence" value="ECO:0007669"/>
    <property type="project" value="Ensembl"/>
</dbReference>
<evidence type="ECO:0000256" key="3">
    <source>
        <dbReference type="ARBA" id="ARBA00022692"/>
    </source>
</evidence>
<protein>
    <submittedName>
        <fullName evidence="9">Solute carrier family 22 member 6</fullName>
    </submittedName>
</protein>
<evidence type="ECO:0000256" key="2">
    <source>
        <dbReference type="ARBA" id="ARBA00009203"/>
    </source>
</evidence>
<evidence type="ECO:0000259" key="8">
    <source>
        <dbReference type="PROSITE" id="PS50850"/>
    </source>
</evidence>
<dbReference type="Ensembl" id="ENSCCAT00000041474.1">
    <property type="protein sequence ID" value="ENSCCAP00000023964.1"/>
    <property type="gene ID" value="ENSCCAG00000029767.1"/>
</dbReference>
<dbReference type="GO" id="GO:0097254">
    <property type="term" value="P:renal tubular secretion"/>
    <property type="evidence" value="ECO:0007669"/>
    <property type="project" value="Ensembl"/>
</dbReference>
<evidence type="ECO:0000256" key="6">
    <source>
        <dbReference type="SAM" id="MobiDB-lite"/>
    </source>
</evidence>
<dbReference type="PROSITE" id="PS50850">
    <property type="entry name" value="MFS"/>
    <property type="match status" value="1"/>
</dbReference>
<evidence type="ECO:0000256" key="7">
    <source>
        <dbReference type="SAM" id="Phobius"/>
    </source>
</evidence>
<evidence type="ECO:0000313" key="10">
    <source>
        <dbReference type="Proteomes" id="UP000233040"/>
    </source>
</evidence>
<dbReference type="InterPro" id="IPR005828">
    <property type="entry name" value="MFS_sugar_transport-like"/>
</dbReference>
<dbReference type="GO" id="GO:0006820">
    <property type="term" value="P:monoatomic anion transport"/>
    <property type="evidence" value="ECO:0007669"/>
    <property type="project" value="Ensembl"/>
</dbReference>
<feature type="transmembrane region" description="Helical" evidence="7">
    <location>
        <begin position="368"/>
        <end position="389"/>
    </location>
</feature>
<dbReference type="CTD" id="9356"/>
<feature type="compositionally biased region" description="Basic and acidic residues" evidence="6">
    <location>
        <begin position="515"/>
        <end position="535"/>
    </location>
</feature>
<keyword evidence="3 7" id="KW-0812">Transmembrane</keyword>
<dbReference type="CDD" id="cd17446">
    <property type="entry name" value="MFS_SLC22A6_OAT1_like"/>
    <property type="match status" value="1"/>
</dbReference>
<feature type="domain" description="Major facilitator superfamily (MFS) profile" evidence="8">
    <location>
        <begin position="93"/>
        <end position="509"/>
    </location>
</feature>
<feature type="transmembrane region" description="Helical" evidence="7">
    <location>
        <begin position="225"/>
        <end position="244"/>
    </location>
</feature>
<dbReference type="GeneTree" id="ENSGT00940000157004"/>
<comment type="subcellular location">
    <subcellularLocation>
        <location evidence="1">Endomembrane system</location>
        <topology evidence="1">Multi-pass membrane protein</topology>
    </subcellularLocation>
</comment>
<dbReference type="FunFam" id="1.20.1250.20:FF:000023">
    <property type="entry name" value="Solute carrier family 22 member 6"/>
    <property type="match status" value="1"/>
</dbReference>
<evidence type="ECO:0000256" key="4">
    <source>
        <dbReference type="ARBA" id="ARBA00022989"/>
    </source>
</evidence>
<keyword evidence="10" id="KW-1185">Reference proteome</keyword>
<keyword evidence="4 7" id="KW-1133">Transmembrane helix</keyword>
<dbReference type="OMA" id="WHCTGAS"/>
<dbReference type="GO" id="GO:0042910">
    <property type="term" value="F:xenobiotic transmembrane transporter activity"/>
    <property type="evidence" value="ECO:0007669"/>
    <property type="project" value="Ensembl"/>
</dbReference>
<gene>
    <name evidence="9" type="primary">SLC22A6</name>
</gene>
<dbReference type="AlphaFoldDB" id="A0A2K5R760"/>
<feature type="transmembrane region" description="Helical" evidence="7">
    <location>
        <begin position="167"/>
        <end position="187"/>
    </location>
</feature>
<proteinExistence type="inferred from homology"/>
<sequence length="550" mass="60524">MAFNDLLQQVGGVGRFQQIQVTLVVLPMLLMASHNTLQNFTAAIPTHHCRPPAHANLSKNGGLEAWLPQDRKGQPESCLRFTSPQWGPPFPNGTEANGTGATEPCTDGWIYDNSTFPSTIVTEWDLVCSHRALRQLAQSLYMVGVLLGAMVFGYLADRLGRRKVLILNYLQTAVSGTCAAFAPNFPIYCAFRLLSGMSLAGITLNCMTLNVEWMPIHTRACVGTLNGYVYSLGQFLLAGVAYAVPHWRHLQLLVSVPFFAFFIYSWFFIESARWHSSSGRLDLTLRTLQRVARINGKWEEGAKLSMEVLRASLQKELTMGKGQASAMELLRCPTLRHLFLYLSMLWFATSFAYYGLVMDLQGFGVSIYLIQVIFGAVDLPAKLVGFLVINSLGRRPAQMAALLLAGICILLNGVVPQDQSIIRTSLAVLGKGCLAASFNCIFLYTGELYPTMSRQTGLGMGSTMARVGSIVSPLVSMTAELYPSVPLFIYGAVPVVASAVTVLLPETLGQPLPDTMHDLENRKGKQRRQQQEHQKYMVPLQASAQEKNGL</sequence>
<dbReference type="GO" id="GO:0016323">
    <property type="term" value="C:basolateral plasma membrane"/>
    <property type="evidence" value="ECO:0007669"/>
    <property type="project" value="Ensembl"/>
</dbReference>
<dbReference type="InterPro" id="IPR020846">
    <property type="entry name" value="MFS_dom"/>
</dbReference>
<comment type="similarity">
    <text evidence="2">Belongs to the major facilitator (TC 2.A.1) superfamily. Organic cation transporter (TC 2.A.1.19) family.</text>
</comment>
<feature type="transmembrane region" description="Helical" evidence="7">
    <location>
        <begin position="338"/>
        <end position="356"/>
    </location>
</feature>
<feature type="transmembrane region" description="Helical" evidence="7">
    <location>
        <begin position="193"/>
        <end position="213"/>
    </location>
</feature>
<dbReference type="SUPFAM" id="SSF103473">
    <property type="entry name" value="MFS general substrate transporter"/>
    <property type="match status" value="1"/>
</dbReference>
<dbReference type="Proteomes" id="UP000233040">
    <property type="component" value="Unassembled WGS sequence"/>
</dbReference>
<dbReference type="Pfam" id="PF00083">
    <property type="entry name" value="Sugar_tr"/>
    <property type="match status" value="1"/>
</dbReference>
<dbReference type="GO" id="GO:0015139">
    <property type="term" value="F:alpha-ketoglutarate transmembrane transporter activity"/>
    <property type="evidence" value="ECO:0007669"/>
    <property type="project" value="Ensembl"/>
</dbReference>
<organism evidence="9 10">
    <name type="scientific">Cebus imitator</name>
    <name type="common">Panamanian white-faced capuchin</name>
    <name type="synonym">Cebus capucinus imitator</name>
    <dbReference type="NCBI Taxonomy" id="2715852"/>
    <lineage>
        <taxon>Eukaryota</taxon>
        <taxon>Metazoa</taxon>
        <taxon>Chordata</taxon>
        <taxon>Craniata</taxon>
        <taxon>Vertebrata</taxon>
        <taxon>Euteleostomi</taxon>
        <taxon>Mammalia</taxon>
        <taxon>Eutheria</taxon>
        <taxon>Euarchontoglires</taxon>
        <taxon>Primates</taxon>
        <taxon>Haplorrhini</taxon>
        <taxon>Platyrrhini</taxon>
        <taxon>Cebidae</taxon>
        <taxon>Cebinae</taxon>
        <taxon>Cebus</taxon>
    </lineage>
</organism>
<feature type="transmembrane region" description="Helical" evidence="7">
    <location>
        <begin position="136"/>
        <end position="155"/>
    </location>
</feature>
<dbReference type="NCBIfam" id="TIGR00898">
    <property type="entry name" value="2A0119"/>
    <property type="match status" value="1"/>
</dbReference>
<dbReference type="KEGG" id="cimi:108286190"/>
<dbReference type="PANTHER" id="PTHR24064">
    <property type="entry name" value="SOLUTE CARRIER FAMILY 22 MEMBER"/>
    <property type="match status" value="1"/>
</dbReference>
<dbReference type="GO" id="GO:0012505">
    <property type="term" value="C:endomembrane system"/>
    <property type="evidence" value="ECO:0007669"/>
    <property type="project" value="UniProtKB-SubCell"/>
</dbReference>
<feature type="region of interest" description="Disordered" evidence="6">
    <location>
        <begin position="513"/>
        <end position="550"/>
    </location>
</feature>
<dbReference type="Gene3D" id="1.20.1250.20">
    <property type="entry name" value="MFS general substrate transporter like domains"/>
    <property type="match status" value="1"/>
</dbReference>
<reference evidence="9" key="2">
    <citation type="submission" date="2025-09" db="UniProtKB">
        <authorList>
            <consortium name="Ensembl"/>
        </authorList>
    </citation>
    <scope>IDENTIFICATION</scope>
</reference>
<dbReference type="STRING" id="9516.ENSCCAP00000023964"/>
<evidence type="ECO:0000256" key="1">
    <source>
        <dbReference type="ARBA" id="ARBA00004127"/>
    </source>
</evidence>
<evidence type="ECO:0000256" key="5">
    <source>
        <dbReference type="ARBA" id="ARBA00023136"/>
    </source>
</evidence>
<reference evidence="9" key="1">
    <citation type="submission" date="2025-08" db="UniProtKB">
        <authorList>
            <consortium name="Ensembl"/>
        </authorList>
    </citation>
    <scope>IDENTIFICATION</scope>
</reference>
<dbReference type="InterPro" id="IPR004749">
    <property type="entry name" value="Orgcat_transp/SVOP"/>
</dbReference>
<name>A0A2K5R760_CEBIM</name>
<dbReference type="GO" id="GO:0005452">
    <property type="term" value="F:solute:inorganic anion antiporter activity"/>
    <property type="evidence" value="ECO:0007669"/>
    <property type="project" value="Ensembl"/>
</dbReference>
<keyword evidence="5 7" id="KW-0472">Membrane</keyword>
<dbReference type="GeneID" id="108286190"/>
<accession>A0A2K5R760</accession>
<feature type="transmembrane region" description="Helical" evidence="7">
    <location>
        <begin position="487"/>
        <end position="504"/>
    </location>
</feature>
<feature type="transmembrane region" description="Helical" evidence="7">
    <location>
        <begin position="250"/>
        <end position="269"/>
    </location>
</feature>